<keyword evidence="7" id="KW-1185">Reference proteome</keyword>
<dbReference type="SUPFAM" id="SSF103473">
    <property type="entry name" value="MFS general substrate transporter"/>
    <property type="match status" value="1"/>
</dbReference>
<dbReference type="PANTHER" id="PTHR23507">
    <property type="entry name" value="ZGC:174356"/>
    <property type="match status" value="1"/>
</dbReference>
<keyword evidence="2 5" id="KW-0812">Transmembrane</keyword>
<dbReference type="InterPro" id="IPR036259">
    <property type="entry name" value="MFS_trans_sf"/>
</dbReference>
<dbReference type="OrthoDB" id="419734at2759"/>
<evidence type="ECO:0000313" key="7">
    <source>
        <dbReference type="Proteomes" id="UP000326759"/>
    </source>
</evidence>
<feature type="transmembrane region" description="Helical" evidence="5">
    <location>
        <begin position="302"/>
        <end position="321"/>
    </location>
</feature>
<dbReference type="PANTHER" id="PTHR23507:SF1">
    <property type="entry name" value="FI18259P1-RELATED"/>
    <property type="match status" value="1"/>
</dbReference>
<keyword evidence="3 5" id="KW-1133">Transmembrane helix</keyword>
<accession>A0A5N5SLH7</accession>
<comment type="subcellular location">
    <subcellularLocation>
        <location evidence="1">Membrane</location>
        <topology evidence="1">Multi-pass membrane protein</topology>
    </subcellularLocation>
</comment>
<evidence type="ECO:0000256" key="1">
    <source>
        <dbReference type="ARBA" id="ARBA00004141"/>
    </source>
</evidence>
<dbReference type="EMBL" id="SEYY01024036">
    <property type="protein sequence ID" value="KAB7494439.1"/>
    <property type="molecule type" value="Genomic_DNA"/>
</dbReference>
<feature type="transmembrane region" description="Helical" evidence="5">
    <location>
        <begin position="428"/>
        <end position="448"/>
    </location>
</feature>
<feature type="transmembrane region" description="Helical" evidence="5">
    <location>
        <begin position="391"/>
        <end position="408"/>
    </location>
</feature>
<dbReference type="Proteomes" id="UP000326759">
    <property type="component" value="Unassembled WGS sequence"/>
</dbReference>
<name>A0A5N5SLH7_9CRUS</name>
<evidence type="ECO:0000256" key="3">
    <source>
        <dbReference type="ARBA" id="ARBA00022989"/>
    </source>
</evidence>
<organism evidence="6 7">
    <name type="scientific">Armadillidium nasatum</name>
    <dbReference type="NCBI Taxonomy" id="96803"/>
    <lineage>
        <taxon>Eukaryota</taxon>
        <taxon>Metazoa</taxon>
        <taxon>Ecdysozoa</taxon>
        <taxon>Arthropoda</taxon>
        <taxon>Crustacea</taxon>
        <taxon>Multicrustacea</taxon>
        <taxon>Malacostraca</taxon>
        <taxon>Eumalacostraca</taxon>
        <taxon>Peracarida</taxon>
        <taxon>Isopoda</taxon>
        <taxon>Oniscidea</taxon>
        <taxon>Crinocheta</taxon>
        <taxon>Armadillidiidae</taxon>
        <taxon>Armadillidium</taxon>
    </lineage>
</organism>
<evidence type="ECO:0000313" key="6">
    <source>
        <dbReference type="EMBL" id="KAB7494439.1"/>
    </source>
</evidence>
<dbReference type="GO" id="GO:0022857">
    <property type="term" value="F:transmembrane transporter activity"/>
    <property type="evidence" value="ECO:0007669"/>
    <property type="project" value="TreeGrafter"/>
</dbReference>
<proteinExistence type="predicted"/>
<evidence type="ECO:0000256" key="2">
    <source>
        <dbReference type="ARBA" id="ARBA00022692"/>
    </source>
</evidence>
<dbReference type="Gene3D" id="1.20.1250.20">
    <property type="entry name" value="MFS general substrate transporter like domains"/>
    <property type="match status" value="1"/>
</dbReference>
<reference evidence="6 7" key="1">
    <citation type="journal article" date="2019" name="PLoS Biol.">
        <title>Sex chromosomes control vertical transmission of feminizing Wolbachia symbionts in an isopod.</title>
        <authorList>
            <person name="Becking T."/>
            <person name="Chebbi M.A."/>
            <person name="Giraud I."/>
            <person name="Moumen B."/>
            <person name="Laverre T."/>
            <person name="Caubet Y."/>
            <person name="Peccoud J."/>
            <person name="Gilbert C."/>
            <person name="Cordaux R."/>
        </authorList>
    </citation>
    <scope>NUCLEOTIDE SEQUENCE [LARGE SCALE GENOMIC DNA]</scope>
    <source>
        <strain evidence="6">ANa2</strain>
        <tissue evidence="6">Whole body excluding digestive tract and cuticle</tissue>
    </source>
</reference>
<evidence type="ECO:0000256" key="4">
    <source>
        <dbReference type="ARBA" id="ARBA00023136"/>
    </source>
</evidence>
<keyword evidence="4 5" id="KW-0472">Membrane</keyword>
<dbReference type="GO" id="GO:0016020">
    <property type="term" value="C:membrane"/>
    <property type="evidence" value="ECO:0007669"/>
    <property type="project" value="UniProtKB-SubCell"/>
</dbReference>
<feature type="transmembrane region" description="Helical" evidence="5">
    <location>
        <begin position="359"/>
        <end position="379"/>
    </location>
</feature>
<evidence type="ECO:0000256" key="5">
    <source>
        <dbReference type="SAM" id="Phobius"/>
    </source>
</evidence>
<dbReference type="AlphaFoldDB" id="A0A5N5SLH7"/>
<sequence>MYLRTSLTKIFAWFESDYGKSYKSHLNYSRMENIESSTFIVPSSDTNRMARFKLKLKSLFSMQKSITVEPVLFFYNIASQIVFITSQDLMIQKACKVNYNFPSFICDDISDYESEEDASQYLVSKFLTWRSVFETSIKIVSVPLLGWWGDRWGYKWPLIFSLTALGLESASLLVNSLFQSWPLEAILFGSREELYELGYWMVSITSVLLLDSPLLRLCSIPLAIMSEEEEEEEERRGYCNDCGVDRLSDAFYTTFKSRPEKKRRFILICILAMLLDSFVIWGESNVKYMFTQKALEWDYDQYTHYGTASSLFTVIGALVIVPIITMKTDLQDAAIGLLGSLSRASERIVYSFATNPNEGWLMYLGSIISMASPLCPIAIRSLISKLTIEDVGQVYAVMAVGESLLPFVTSPVYNSIYQSTLEVYPGAFYVVSVAVNICMALCFVYLLVAMKPSSPRSVPIENEENSET</sequence>
<feature type="transmembrane region" description="Helical" evidence="5">
    <location>
        <begin position="265"/>
        <end position="282"/>
    </location>
</feature>
<comment type="caution">
    <text evidence="6">The sequence shown here is derived from an EMBL/GenBank/DDBJ whole genome shotgun (WGS) entry which is preliminary data.</text>
</comment>
<gene>
    <name evidence="6" type="ORF">Anas_06770</name>
</gene>
<protein>
    <submittedName>
        <fullName evidence="6">Solute carrier family 46 member 3</fullName>
    </submittedName>
</protein>